<evidence type="ECO:0000256" key="5">
    <source>
        <dbReference type="ARBA" id="ARBA00023002"/>
    </source>
</evidence>
<dbReference type="InterPro" id="IPR015879">
    <property type="entry name" value="Ring_hydroxy_dOase_asu_C_dom"/>
</dbReference>
<evidence type="ECO:0000256" key="4">
    <source>
        <dbReference type="ARBA" id="ARBA00022964"/>
    </source>
</evidence>
<dbReference type="AlphaFoldDB" id="A0A285JKC0"/>
<keyword evidence="6" id="KW-0408">Iron</keyword>
<dbReference type="EMBL" id="OBEA01000011">
    <property type="protein sequence ID" value="SNY60725.1"/>
    <property type="molecule type" value="Genomic_DNA"/>
</dbReference>
<name>A0A285JKC0_9RHOB</name>
<dbReference type="Gene3D" id="2.102.10.10">
    <property type="entry name" value="Rieske [2Fe-2S] iron-sulphur domain"/>
    <property type="match status" value="1"/>
</dbReference>
<dbReference type="PROSITE" id="PS51296">
    <property type="entry name" value="RIESKE"/>
    <property type="match status" value="1"/>
</dbReference>
<dbReference type="SUPFAM" id="SSF50022">
    <property type="entry name" value="ISP domain"/>
    <property type="match status" value="1"/>
</dbReference>
<accession>A0A285JKC0</accession>
<keyword evidence="3" id="KW-0479">Metal-binding</keyword>
<dbReference type="GO" id="GO:0051537">
    <property type="term" value="F:2 iron, 2 sulfur cluster binding"/>
    <property type="evidence" value="ECO:0007669"/>
    <property type="project" value="UniProtKB-KW"/>
</dbReference>
<feature type="domain" description="Rieske" evidence="9">
    <location>
        <begin position="48"/>
        <end position="125"/>
    </location>
</feature>
<dbReference type="PANTHER" id="PTHR43756:SF1">
    <property type="entry name" value="3-PHENYLPROPIONATE_CINNAMIC ACID DIOXYGENASE SUBUNIT ALPHA"/>
    <property type="match status" value="1"/>
</dbReference>
<dbReference type="Pfam" id="PF00355">
    <property type="entry name" value="Rieske"/>
    <property type="match status" value="1"/>
</dbReference>
<dbReference type="InterPro" id="IPR001663">
    <property type="entry name" value="Rng_hydr_dOase-A"/>
</dbReference>
<evidence type="ECO:0000256" key="6">
    <source>
        <dbReference type="ARBA" id="ARBA00023004"/>
    </source>
</evidence>
<evidence type="ECO:0000313" key="10">
    <source>
        <dbReference type="EMBL" id="SNY60725.1"/>
    </source>
</evidence>
<keyword evidence="7" id="KW-0411">Iron-sulfur</keyword>
<organism evidence="10 11">
    <name type="scientific">Pseudooceanicola antarcticus</name>
    <dbReference type="NCBI Taxonomy" id="1247613"/>
    <lineage>
        <taxon>Bacteria</taxon>
        <taxon>Pseudomonadati</taxon>
        <taxon>Pseudomonadota</taxon>
        <taxon>Alphaproteobacteria</taxon>
        <taxon>Rhodobacterales</taxon>
        <taxon>Paracoccaceae</taxon>
        <taxon>Pseudooceanicola</taxon>
    </lineage>
</organism>
<reference evidence="10 11" key="1">
    <citation type="submission" date="2017-09" db="EMBL/GenBank/DDBJ databases">
        <authorList>
            <person name="Ehlers B."/>
            <person name="Leendertz F.H."/>
        </authorList>
    </citation>
    <scope>NUCLEOTIDE SEQUENCE [LARGE SCALE GENOMIC DNA]</scope>
    <source>
        <strain evidence="10 11">CGMCC 1.12662</strain>
    </source>
</reference>
<evidence type="ECO:0000256" key="7">
    <source>
        <dbReference type="ARBA" id="ARBA00023014"/>
    </source>
</evidence>
<protein>
    <submittedName>
        <fullName evidence="10">Terephthalate 1,2-dioxygenase, alpha subunit</fullName>
    </submittedName>
</protein>
<evidence type="ECO:0000256" key="8">
    <source>
        <dbReference type="ARBA" id="ARBA00023027"/>
    </source>
</evidence>
<dbReference type="PRINTS" id="PR00090">
    <property type="entry name" value="RNGDIOXGNASE"/>
</dbReference>
<sequence length="421" mass="47389">MNNLAPLGAEMPVWAKEDEGFHVPYWVFQREDVLEMENERLFQGETWNYMCLEAELQSPGDFVAVHVGETPVIVTRDHDGEIYAFENRCSHRGSLLALEDRGNVKDFTCVYHAWTHSLQGDLVGIAFKDGIGGKGGMEKDFCMNSVGPRKLRVANVDGLIFGSFDEDVDDIEDYLGEEVLDRIHRVLEGRKMVVLGRFTQVLPNNWKLYVENTKDSYHASILHTFFTTFELNRLSQKGGIIVSPNGGCHVSYSEIDQIAEAEKAKNTIYSDQNIRSQSDLQLADKSLLASFKEFDDDITLQILTVFPGFVLQQIQNSIAVRQVLPKGTDEMHLKWTYIGFEDDTTEQRRARLKLSNLIGPGGYVSMEDGCIGGFVRRGTKGASDNNAVLEMGGRSIEGGDDRITEASIRGFWAEYRMRMGL</sequence>
<evidence type="ECO:0000256" key="3">
    <source>
        <dbReference type="ARBA" id="ARBA00022723"/>
    </source>
</evidence>
<comment type="similarity">
    <text evidence="1">Belongs to the bacterial ring-hydroxylating dioxygenase alpha subunit family.</text>
</comment>
<dbReference type="GO" id="GO:0051213">
    <property type="term" value="F:dioxygenase activity"/>
    <property type="evidence" value="ECO:0007669"/>
    <property type="project" value="UniProtKB-KW"/>
</dbReference>
<dbReference type="PANTHER" id="PTHR43756">
    <property type="entry name" value="CHOLINE MONOOXYGENASE, CHLOROPLASTIC"/>
    <property type="match status" value="1"/>
</dbReference>
<evidence type="ECO:0000313" key="11">
    <source>
        <dbReference type="Proteomes" id="UP000231655"/>
    </source>
</evidence>
<dbReference type="PROSITE" id="PS00570">
    <property type="entry name" value="RING_HYDROXYL_ALPHA"/>
    <property type="match status" value="1"/>
</dbReference>
<evidence type="ECO:0000256" key="1">
    <source>
        <dbReference type="ARBA" id="ARBA00008751"/>
    </source>
</evidence>
<evidence type="ECO:0000256" key="2">
    <source>
        <dbReference type="ARBA" id="ARBA00022714"/>
    </source>
</evidence>
<proteinExistence type="inferred from homology"/>
<dbReference type="SUPFAM" id="SSF55961">
    <property type="entry name" value="Bet v1-like"/>
    <property type="match status" value="1"/>
</dbReference>
<keyword evidence="2" id="KW-0001">2Fe-2S</keyword>
<dbReference type="Pfam" id="PF00848">
    <property type="entry name" value="Ring_hydroxyl_A"/>
    <property type="match status" value="1"/>
</dbReference>
<dbReference type="InterPro" id="IPR036922">
    <property type="entry name" value="Rieske_2Fe-2S_sf"/>
</dbReference>
<gene>
    <name evidence="10" type="ORF">SAMN06297129_3966</name>
</gene>
<keyword evidence="4 10" id="KW-0223">Dioxygenase</keyword>
<dbReference type="Gene3D" id="3.90.380.10">
    <property type="entry name" value="Naphthalene 1,2-dioxygenase Alpha Subunit, Chain A, domain 1"/>
    <property type="match status" value="1"/>
</dbReference>
<dbReference type="GO" id="GO:0005506">
    <property type="term" value="F:iron ion binding"/>
    <property type="evidence" value="ECO:0007669"/>
    <property type="project" value="InterPro"/>
</dbReference>
<dbReference type="InterPro" id="IPR017941">
    <property type="entry name" value="Rieske_2Fe-2S"/>
</dbReference>
<keyword evidence="5" id="KW-0560">Oxidoreductase</keyword>
<evidence type="ECO:0000259" key="9">
    <source>
        <dbReference type="PROSITE" id="PS51296"/>
    </source>
</evidence>
<dbReference type="InterPro" id="IPR015881">
    <property type="entry name" value="ARHD_Rieske_2Fe_2S"/>
</dbReference>
<dbReference type="Proteomes" id="UP000231655">
    <property type="component" value="Unassembled WGS sequence"/>
</dbReference>
<keyword evidence="8" id="KW-0520">NAD</keyword>